<dbReference type="RefSeq" id="WP_025251972.1">
    <property type="nucleotide sequence ID" value="NZ_CP004353.1"/>
</dbReference>
<dbReference type="AlphaFoldDB" id="W5XZ47"/>
<proteinExistence type="predicted"/>
<feature type="compositionally biased region" description="Low complexity" evidence="1">
    <location>
        <begin position="221"/>
        <end position="236"/>
    </location>
</feature>
<keyword evidence="2" id="KW-0472">Membrane</keyword>
<reference evidence="3 4" key="1">
    <citation type="submission" date="2013-02" db="EMBL/GenBank/DDBJ databases">
        <title>The complete genome sequence of Corynebacterium vitaeruminis DSM 20294.</title>
        <authorList>
            <person name="Ruckert C."/>
            <person name="Albersmeier A."/>
            <person name="Kalinowski J."/>
        </authorList>
    </citation>
    <scope>NUCLEOTIDE SEQUENCE [LARGE SCALE GENOMIC DNA]</scope>
    <source>
        <strain evidence="4">ATCC 10234</strain>
    </source>
</reference>
<dbReference type="EMBL" id="CP004353">
    <property type="protein sequence ID" value="AHI21915.1"/>
    <property type="molecule type" value="Genomic_DNA"/>
</dbReference>
<dbReference type="STRING" id="1224164.B843_02620"/>
<organism evidence="3 4">
    <name type="scientific">Corynebacterium vitaeruminis DSM 20294</name>
    <dbReference type="NCBI Taxonomy" id="1224164"/>
    <lineage>
        <taxon>Bacteria</taxon>
        <taxon>Bacillati</taxon>
        <taxon>Actinomycetota</taxon>
        <taxon>Actinomycetes</taxon>
        <taxon>Mycobacteriales</taxon>
        <taxon>Corynebacteriaceae</taxon>
        <taxon>Corynebacterium</taxon>
    </lineage>
</organism>
<evidence type="ECO:0000256" key="2">
    <source>
        <dbReference type="SAM" id="Phobius"/>
    </source>
</evidence>
<dbReference type="HOGENOM" id="CLU_068401_0_0_11"/>
<keyword evidence="4" id="KW-1185">Reference proteome</keyword>
<dbReference type="eggNOG" id="ENOG5031TPE">
    <property type="taxonomic scope" value="Bacteria"/>
</dbReference>
<feature type="region of interest" description="Disordered" evidence="1">
    <location>
        <begin position="179"/>
        <end position="294"/>
    </location>
</feature>
<dbReference type="Proteomes" id="UP000019222">
    <property type="component" value="Chromosome"/>
</dbReference>
<dbReference type="PATRIC" id="fig|1224164.3.peg.517"/>
<evidence type="ECO:0008006" key="5">
    <source>
        <dbReference type="Google" id="ProtNLM"/>
    </source>
</evidence>
<dbReference type="KEGG" id="cvt:B843_02620"/>
<feature type="transmembrane region" description="Helical" evidence="2">
    <location>
        <begin position="103"/>
        <end position="124"/>
    </location>
</feature>
<keyword evidence="2" id="KW-0812">Transmembrane</keyword>
<name>W5XZ47_9CORY</name>
<accession>W5XZ47</accession>
<feature type="compositionally biased region" description="Basic and acidic residues" evidence="1">
    <location>
        <begin position="179"/>
        <end position="205"/>
    </location>
</feature>
<keyword evidence="2" id="KW-1133">Transmembrane helix</keyword>
<gene>
    <name evidence="3" type="ORF">B843_02620</name>
</gene>
<sequence>MTNRGFGEDSPEQLPVTEFLAPMNADDEFLSALAAGDESLRGSEPLADLFLDFNESLSADVPAPPSLAELGIDAGPATDEFPVAAAGVASLDEKRKTRLLSNWASGLIGAAAATLVIAGAGTAISSAGTDSPLYGLNQKLFGGASQQAVIELASTLEEANKKSEAGDQEGARQLLDEARNIVKGMKPKDRPQAESDIQRSQDNIEKQTVTTTVTEPAPSDPSAVTVTATAEPEASPQNPATPQPAPVETQPAPVPPVAPVQTPTPVQPAPTDTPDPGVTPTNPELPLDPPEIFN</sequence>
<evidence type="ECO:0000313" key="4">
    <source>
        <dbReference type="Proteomes" id="UP000019222"/>
    </source>
</evidence>
<evidence type="ECO:0000256" key="1">
    <source>
        <dbReference type="SAM" id="MobiDB-lite"/>
    </source>
</evidence>
<protein>
    <recommendedName>
        <fullName evidence="5">Anti-sigma-D factor RsdA sigma factor binding region domain-containing protein</fullName>
    </recommendedName>
</protein>
<evidence type="ECO:0000313" key="3">
    <source>
        <dbReference type="EMBL" id="AHI21915.1"/>
    </source>
</evidence>